<feature type="transmembrane region" description="Helical" evidence="7">
    <location>
        <begin position="399"/>
        <end position="424"/>
    </location>
</feature>
<feature type="transmembrane region" description="Helical" evidence="7">
    <location>
        <begin position="271"/>
        <end position="295"/>
    </location>
</feature>
<evidence type="ECO:0000256" key="1">
    <source>
        <dbReference type="ARBA" id="ARBA00004429"/>
    </source>
</evidence>
<accession>A0A1G7XJ19</accession>
<feature type="transmembrane region" description="Helical" evidence="7">
    <location>
        <begin position="241"/>
        <end position="259"/>
    </location>
</feature>
<feature type="transmembrane region" description="Helical" evidence="7">
    <location>
        <begin position="168"/>
        <end position="194"/>
    </location>
</feature>
<keyword evidence="4 7" id="KW-0812">Transmembrane</keyword>
<protein>
    <recommendedName>
        <fullName evidence="7">TRAP transporter large permease protein</fullName>
    </recommendedName>
</protein>
<comment type="subunit">
    <text evidence="7">The complex comprises the extracytoplasmic solute receptor protein and the two transmembrane proteins.</text>
</comment>
<evidence type="ECO:0000256" key="2">
    <source>
        <dbReference type="ARBA" id="ARBA00022475"/>
    </source>
</evidence>
<proteinExistence type="inferred from homology"/>
<dbReference type="PIRSF" id="PIRSF006066">
    <property type="entry name" value="HI0050"/>
    <property type="match status" value="1"/>
</dbReference>
<sequence>MMLASVMLGLLALLAISVPVGVAIGLISFAGLWSKGLPLIAASQAVFESLDSFSLMAVPFYILAGGVMQVGGISQRLVNFANALVGWVRGGLGAAAVLTSLMFSTISGSSSATTAAVGSTTIPAMVKKGYPKNYAAALVAASGELGVIIPPSLPIIIYGLVMNQSIATLFLAAIIPGLIIGASLIVTSIAAAYVQGFDTVVRVHPVEWLKNALIAGWKALFALLMPVIILGGIYSGAFTPTEAAVVAVAYGLVVSLFIYRELTWRDLGPIFVRSALISAGILLIVAFASALAFLLTISQIPQQIGLWLGSLTDNPLVFLLIVNVLLLVVGMFMETLAAIIILAPILGPIASNYGIDPIHFGIIMIVNLAVGMVTPPVGVNLFIACEVAGIRLDQIIKPLLLFLAVLVFNIFLLSYVPALSLVFVQ</sequence>
<feature type="domain" description="TRAP C4-dicarboxylate transport system permease DctM subunit" evidence="8">
    <location>
        <begin position="9"/>
        <end position="419"/>
    </location>
</feature>
<dbReference type="GO" id="GO:0005886">
    <property type="term" value="C:plasma membrane"/>
    <property type="evidence" value="ECO:0007669"/>
    <property type="project" value="UniProtKB-SubCell"/>
</dbReference>
<dbReference type="Pfam" id="PF06808">
    <property type="entry name" value="DctM"/>
    <property type="match status" value="1"/>
</dbReference>
<keyword evidence="5 7" id="KW-1133">Transmembrane helix</keyword>
<evidence type="ECO:0000313" key="10">
    <source>
        <dbReference type="Proteomes" id="UP000199495"/>
    </source>
</evidence>
<evidence type="ECO:0000256" key="3">
    <source>
        <dbReference type="ARBA" id="ARBA00022519"/>
    </source>
</evidence>
<evidence type="ECO:0000256" key="5">
    <source>
        <dbReference type="ARBA" id="ARBA00022989"/>
    </source>
</evidence>
<dbReference type="PANTHER" id="PTHR33362">
    <property type="entry name" value="SIALIC ACID TRAP TRANSPORTER PERMEASE PROTEIN SIAT-RELATED"/>
    <property type="match status" value="1"/>
</dbReference>
<dbReference type="EMBL" id="FNCS01000009">
    <property type="protein sequence ID" value="SDG84147.1"/>
    <property type="molecule type" value="Genomic_DNA"/>
</dbReference>
<dbReference type="NCBIfam" id="TIGR00786">
    <property type="entry name" value="dctM"/>
    <property type="match status" value="1"/>
</dbReference>
<dbReference type="InterPro" id="IPR004681">
    <property type="entry name" value="TRAP_DctM"/>
</dbReference>
<feature type="transmembrane region" description="Helical" evidence="7">
    <location>
        <begin position="80"/>
        <end position="103"/>
    </location>
</feature>
<comment type="function">
    <text evidence="7">Part of the tripartite ATP-independent periplasmic (TRAP) transport system.</text>
</comment>
<keyword evidence="7" id="KW-0813">Transport</keyword>
<feature type="transmembrane region" description="Helical" evidence="7">
    <location>
        <begin position="53"/>
        <end position="73"/>
    </location>
</feature>
<comment type="caution">
    <text evidence="7">Lacks conserved residue(s) required for the propagation of feature annotation.</text>
</comment>
<dbReference type="InterPro" id="IPR010656">
    <property type="entry name" value="DctM"/>
</dbReference>
<dbReference type="RefSeq" id="WP_210183936.1">
    <property type="nucleotide sequence ID" value="NZ_FNCS01000009.1"/>
</dbReference>
<dbReference type="PANTHER" id="PTHR33362:SF5">
    <property type="entry name" value="C4-DICARBOXYLATE TRAP TRANSPORTER LARGE PERMEASE PROTEIN DCTM"/>
    <property type="match status" value="1"/>
</dbReference>
<dbReference type="GO" id="GO:0022857">
    <property type="term" value="F:transmembrane transporter activity"/>
    <property type="evidence" value="ECO:0007669"/>
    <property type="project" value="UniProtKB-UniRule"/>
</dbReference>
<keyword evidence="3 7" id="KW-0997">Cell inner membrane</keyword>
<feature type="transmembrane region" description="Helical" evidence="7">
    <location>
        <begin position="134"/>
        <end position="161"/>
    </location>
</feature>
<evidence type="ECO:0000256" key="7">
    <source>
        <dbReference type="RuleBase" id="RU369079"/>
    </source>
</evidence>
<keyword evidence="2" id="KW-1003">Cell membrane</keyword>
<dbReference type="AlphaFoldDB" id="A0A1G7XJ19"/>
<gene>
    <name evidence="9" type="ORF">SAMN04487974_109148</name>
</gene>
<comment type="similarity">
    <text evidence="7">Belongs to the TRAP transporter large permease family.</text>
</comment>
<dbReference type="Proteomes" id="UP000199495">
    <property type="component" value="Unassembled WGS sequence"/>
</dbReference>
<feature type="transmembrane region" description="Helical" evidence="7">
    <location>
        <begin position="214"/>
        <end position="234"/>
    </location>
</feature>
<reference evidence="9 10" key="1">
    <citation type="submission" date="2016-10" db="EMBL/GenBank/DDBJ databases">
        <authorList>
            <person name="de Groot N.N."/>
        </authorList>
    </citation>
    <scope>NUCLEOTIDE SEQUENCE [LARGE SCALE GENOMIC DNA]</scope>
    <source>
        <strain evidence="9 10">CGMCC 1.10267</strain>
    </source>
</reference>
<feature type="transmembrane region" description="Helical" evidence="7">
    <location>
        <begin position="358"/>
        <end position="387"/>
    </location>
</feature>
<keyword evidence="6 7" id="KW-0472">Membrane</keyword>
<evidence type="ECO:0000256" key="4">
    <source>
        <dbReference type="ARBA" id="ARBA00022692"/>
    </source>
</evidence>
<comment type="subcellular location">
    <subcellularLocation>
        <location evidence="1 7">Cell inner membrane</location>
        <topology evidence="1 7">Multi-pass membrane protein</topology>
    </subcellularLocation>
</comment>
<evidence type="ECO:0000313" key="9">
    <source>
        <dbReference type="EMBL" id="SDG84147.1"/>
    </source>
</evidence>
<evidence type="ECO:0000259" key="8">
    <source>
        <dbReference type="Pfam" id="PF06808"/>
    </source>
</evidence>
<name>A0A1G7XJ19_9HYPH</name>
<keyword evidence="10" id="KW-1185">Reference proteome</keyword>
<evidence type="ECO:0000256" key="6">
    <source>
        <dbReference type="ARBA" id="ARBA00023136"/>
    </source>
</evidence>
<organism evidence="9 10">
    <name type="scientific">Pelagibacterium luteolum</name>
    <dbReference type="NCBI Taxonomy" id="440168"/>
    <lineage>
        <taxon>Bacteria</taxon>
        <taxon>Pseudomonadati</taxon>
        <taxon>Pseudomonadota</taxon>
        <taxon>Alphaproteobacteria</taxon>
        <taxon>Hyphomicrobiales</taxon>
        <taxon>Devosiaceae</taxon>
        <taxon>Pelagibacterium</taxon>
    </lineage>
</organism>
<dbReference type="STRING" id="440168.SAMN04487974_109148"/>